<keyword evidence="2 3" id="KW-0690">Ribosome biogenesis</keyword>
<dbReference type="NCBIfam" id="NF000927">
    <property type="entry name" value="PRK00092.1-1"/>
    <property type="match status" value="1"/>
</dbReference>
<evidence type="ECO:0000313" key="7">
    <source>
        <dbReference type="Proteomes" id="UP001621714"/>
    </source>
</evidence>
<dbReference type="SUPFAM" id="SSF74942">
    <property type="entry name" value="YhbC-like, C-terminal domain"/>
    <property type="match status" value="1"/>
</dbReference>
<dbReference type="PANTHER" id="PTHR33867">
    <property type="entry name" value="RIBOSOME MATURATION FACTOR RIMP"/>
    <property type="match status" value="1"/>
</dbReference>
<accession>A0ABW8Q1I3</accession>
<organism evidence="6 7">
    <name type="scientific">Marinospirillum alkalitolerans</name>
    <dbReference type="NCBI Taxonomy" id="3123374"/>
    <lineage>
        <taxon>Bacteria</taxon>
        <taxon>Pseudomonadati</taxon>
        <taxon>Pseudomonadota</taxon>
        <taxon>Gammaproteobacteria</taxon>
        <taxon>Oceanospirillales</taxon>
        <taxon>Oceanospirillaceae</taxon>
        <taxon>Marinospirillum</taxon>
    </lineage>
</organism>
<dbReference type="InterPro" id="IPR028998">
    <property type="entry name" value="RimP_C"/>
</dbReference>
<comment type="caution">
    <text evidence="6">The sequence shown here is derived from an EMBL/GenBank/DDBJ whole genome shotgun (WGS) entry which is preliminary data.</text>
</comment>
<dbReference type="InterPro" id="IPR036847">
    <property type="entry name" value="RimP_C_sf"/>
</dbReference>
<comment type="subcellular location">
    <subcellularLocation>
        <location evidence="3">Cytoplasm</location>
    </subcellularLocation>
</comment>
<name>A0ABW8Q1I3_9GAMM</name>
<dbReference type="Proteomes" id="UP001621714">
    <property type="component" value="Unassembled WGS sequence"/>
</dbReference>
<comment type="function">
    <text evidence="3">Required for maturation of 30S ribosomal subunits.</text>
</comment>
<dbReference type="InterPro" id="IPR028989">
    <property type="entry name" value="RimP_N"/>
</dbReference>
<evidence type="ECO:0000256" key="3">
    <source>
        <dbReference type="HAMAP-Rule" id="MF_01077"/>
    </source>
</evidence>
<evidence type="ECO:0000256" key="1">
    <source>
        <dbReference type="ARBA" id="ARBA00022490"/>
    </source>
</evidence>
<dbReference type="InterPro" id="IPR035956">
    <property type="entry name" value="RimP_N_sf"/>
</dbReference>
<feature type="domain" description="Ribosome maturation factor RimP C-terminal" evidence="5">
    <location>
        <begin position="86"/>
        <end position="149"/>
    </location>
</feature>
<keyword evidence="1 3" id="KW-0963">Cytoplasm</keyword>
<reference evidence="6 7" key="1">
    <citation type="submission" date="2024-02" db="EMBL/GenBank/DDBJ databases">
        <title>Marinospirillum sp. MEB 164 isolated from Lonar lake sediment.</title>
        <authorList>
            <person name="Joshi A."/>
            <person name="Thite S."/>
        </authorList>
    </citation>
    <scope>NUCLEOTIDE SEQUENCE [LARGE SCALE GENOMIC DNA]</scope>
    <source>
        <strain evidence="6 7">MEB164</strain>
    </source>
</reference>
<proteinExistence type="inferred from homology"/>
<dbReference type="RefSeq" id="WP_405341043.1">
    <property type="nucleotide sequence ID" value="NZ_JBANFI010000008.1"/>
</dbReference>
<protein>
    <recommendedName>
        <fullName evidence="3">Ribosome maturation factor RimP</fullName>
    </recommendedName>
</protein>
<dbReference type="CDD" id="cd01734">
    <property type="entry name" value="YlxS_C"/>
    <property type="match status" value="1"/>
</dbReference>
<sequence>MAMKETLLEQLLEPTVTSLGYEFWGLEFSGRGSQTLLRVYIESDAGILVDDCAKVSRQLSAILDVEDPIPGEYTLEVSSPGLDRPLFKLEHYQRYSGQSVQIKLRLAFEGRRKFTGVLKGVEGDEVILHVDEDEFCFPIETIDQAKVQTRLEKTKSNK</sequence>
<evidence type="ECO:0000313" key="6">
    <source>
        <dbReference type="EMBL" id="MFK7161703.1"/>
    </source>
</evidence>
<evidence type="ECO:0000259" key="4">
    <source>
        <dbReference type="Pfam" id="PF02576"/>
    </source>
</evidence>
<dbReference type="PANTHER" id="PTHR33867:SF1">
    <property type="entry name" value="RIBOSOME MATURATION FACTOR RIMP"/>
    <property type="match status" value="1"/>
</dbReference>
<dbReference type="SUPFAM" id="SSF75420">
    <property type="entry name" value="YhbC-like, N-terminal domain"/>
    <property type="match status" value="1"/>
</dbReference>
<gene>
    <name evidence="3 6" type="primary">rimP</name>
    <name evidence="6" type="ORF">V6U78_11715</name>
</gene>
<dbReference type="HAMAP" id="MF_01077">
    <property type="entry name" value="RimP"/>
    <property type="match status" value="1"/>
</dbReference>
<dbReference type="Gene3D" id="3.30.300.70">
    <property type="entry name" value="RimP-like superfamily, N-terminal"/>
    <property type="match status" value="1"/>
</dbReference>
<keyword evidence="7" id="KW-1185">Reference proteome</keyword>
<dbReference type="Pfam" id="PF17384">
    <property type="entry name" value="DUF150_C"/>
    <property type="match status" value="1"/>
</dbReference>
<comment type="similarity">
    <text evidence="3">Belongs to the RimP family.</text>
</comment>
<dbReference type="InterPro" id="IPR003728">
    <property type="entry name" value="Ribosome_maturation_RimP"/>
</dbReference>
<dbReference type="Pfam" id="PF02576">
    <property type="entry name" value="RimP_N"/>
    <property type="match status" value="1"/>
</dbReference>
<dbReference type="Gene3D" id="2.30.30.180">
    <property type="entry name" value="Ribosome maturation factor RimP, C-terminal domain"/>
    <property type="match status" value="1"/>
</dbReference>
<feature type="domain" description="Ribosome maturation factor RimP N-terminal" evidence="4">
    <location>
        <begin position="11"/>
        <end position="83"/>
    </location>
</feature>
<dbReference type="EMBL" id="JBANFI010000008">
    <property type="protein sequence ID" value="MFK7161703.1"/>
    <property type="molecule type" value="Genomic_DNA"/>
</dbReference>
<evidence type="ECO:0000259" key="5">
    <source>
        <dbReference type="Pfam" id="PF17384"/>
    </source>
</evidence>
<evidence type="ECO:0000256" key="2">
    <source>
        <dbReference type="ARBA" id="ARBA00022517"/>
    </source>
</evidence>